<dbReference type="AlphaFoldDB" id="A0A8K0SIC6"/>
<gene>
    <name evidence="1" type="ORF">B0I35DRAFT_442031</name>
</gene>
<evidence type="ECO:0000313" key="1">
    <source>
        <dbReference type="EMBL" id="KAH7308476.1"/>
    </source>
</evidence>
<accession>A0A8K0SIC6</accession>
<dbReference type="Proteomes" id="UP000813444">
    <property type="component" value="Unassembled WGS sequence"/>
</dbReference>
<proteinExistence type="predicted"/>
<comment type="caution">
    <text evidence="1">The sequence shown here is derived from an EMBL/GenBank/DDBJ whole genome shotgun (WGS) entry which is preliminary data.</text>
</comment>
<feature type="non-terminal residue" evidence="1">
    <location>
        <position position="1"/>
    </location>
</feature>
<keyword evidence="2" id="KW-1185">Reference proteome</keyword>
<protein>
    <submittedName>
        <fullName evidence="1">Uncharacterized protein</fullName>
    </submittedName>
</protein>
<sequence length="130" mass="12597">MVLKDDDGAGAGAGAVAVVGRQTLASPGDAALLAKPMDALAAFEEAGDILGLLGSGKAATGNVKGVSGAVVEGHFGALGDFDDIFTRAVGVVDEVAGHVGEPAEAAVPTEEGFGVRHCHGGLSGNQLCGS</sequence>
<name>A0A8K0SIC6_9HYPO</name>
<dbReference type="EMBL" id="JAGPNK010000015">
    <property type="protein sequence ID" value="KAH7308476.1"/>
    <property type="molecule type" value="Genomic_DNA"/>
</dbReference>
<organism evidence="1 2">
    <name type="scientific">Stachybotrys elegans</name>
    <dbReference type="NCBI Taxonomy" id="80388"/>
    <lineage>
        <taxon>Eukaryota</taxon>
        <taxon>Fungi</taxon>
        <taxon>Dikarya</taxon>
        <taxon>Ascomycota</taxon>
        <taxon>Pezizomycotina</taxon>
        <taxon>Sordariomycetes</taxon>
        <taxon>Hypocreomycetidae</taxon>
        <taxon>Hypocreales</taxon>
        <taxon>Stachybotryaceae</taxon>
        <taxon>Stachybotrys</taxon>
    </lineage>
</organism>
<reference evidence="1" key="1">
    <citation type="journal article" date="2021" name="Nat. Commun.">
        <title>Genetic determinants of endophytism in the Arabidopsis root mycobiome.</title>
        <authorList>
            <person name="Mesny F."/>
            <person name="Miyauchi S."/>
            <person name="Thiergart T."/>
            <person name="Pickel B."/>
            <person name="Atanasova L."/>
            <person name="Karlsson M."/>
            <person name="Huettel B."/>
            <person name="Barry K.W."/>
            <person name="Haridas S."/>
            <person name="Chen C."/>
            <person name="Bauer D."/>
            <person name="Andreopoulos W."/>
            <person name="Pangilinan J."/>
            <person name="LaButti K."/>
            <person name="Riley R."/>
            <person name="Lipzen A."/>
            <person name="Clum A."/>
            <person name="Drula E."/>
            <person name="Henrissat B."/>
            <person name="Kohler A."/>
            <person name="Grigoriev I.V."/>
            <person name="Martin F.M."/>
            <person name="Hacquard S."/>
        </authorList>
    </citation>
    <scope>NUCLEOTIDE SEQUENCE</scope>
    <source>
        <strain evidence="1">MPI-CAGE-CH-0235</strain>
    </source>
</reference>
<evidence type="ECO:0000313" key="2">
    <source>
        <dbReference type="Proteomes" id="UP000813444"/>
    </source>
</evidence>